<dbReference type="InterPro" id="IPR010977">
    <property type="entry name" value="Aromatic_deC"/>
</dbReference>
<dbReference type="InterPro" id="IPR015422">
    <property type="entry name" value="PyrdxlP-dep_Trfase_small"/>
</dbReference>
<dbReference type="PANTHER" id="PTHR11999:SF70">
    <property type="entry name" value="MIP05841P"/>
    <property type="match status" value="1"/>
</dbReference>
<evidence type="ECO:0000313" key="8">
    <source>
        <dbReference type="Proteomes" id="UP001596473"/>
    </source>
</evidence>
<dbReference type="RefSeq" id="WP_380188903.1">
    <property type="nucleotide sequence ID" value="NZ_JBHTBQ010000033.1"/>
</dbReference>
<keyword evidence="8" id="KW-1185">Reference proteome</keyword>
<evidence type="ECO:0000256" key="2">
    <source>
        <dbReference type="ARBA" id="ARBA00009533"/>
    </source>
</evidence>
<protein>
    <submittedName>
        <fullName evidence="7">Pyridoxal phosphate-dependent decarboxylase family protein</fullName>
    </submittedName>
</protein>
<keyword evidence="3" id="KW-0210">Decarboxylase</keyword>
<dbReference type="PANTHER" id="PTHR11999">
    <property type="entry name" value="GROUP II PYRIDOXAL-5-PHOSPHATE DECARBOXYLASE"/>
    <property type="match status" value="1"/>
</dbReference>
<evidence type="ECO:0000256" key="6">
    <source>
        <dbReference type="RuleBase" id="RU000382"/>
    </source>
</evidence>
<dbReference type="Gene3D" id="3.90.1150.10">
    <property type="entry name" value="Aspartate Aminotransferase, domain 1"/>
    <property type="match status" value="1"/>
</dbReference>
<proteinExistence type="inferred from homology"/>
<reference evidence="8" key="1">
    <citation type="journal article" date="2019" name="Int. J. Syst. Evol. Microbiol.">
        <title>The Global Catalogue of Microorganisms (GCM) 10K type strain sequencing project: providing services to taxonomists for standard genome sequencing and annotation.</title>
        <authorList>
            <consortium name="The Broad Institute Genomics Platform"/>
            <consortium name="The Broad Institute Genome Sequencing Center for Infectious Disease"/>
            <person name="Wu L."/>
            <person name="Ma J."/>
        </authorList>
    </citation>
    <scope>NUCLEOTIDE SEQUENCE [LARGE SCALE GENOMIC DNA]</scope>
    <source>
        <strain evidence="8">CCUG 62945</strain>
    </source>
</reference>
<evidence type="ECO:0000256" key="1">
    <source>
        <dbReference type="ARBA" id="ARBA00001933"/>
    </source>
</evidence>
<gene>
    <name evidence="7" type="ORF">ACFQNF_15885</name>
</gene>
<sequence>MMQQDFERALAEVSEWMNDYQQNVADYPVIAALKGGDILQQIPDFAPKDAEHFSEIFADFKKIIVPGISHWQHPQFLGYFPSNTSPPSVLAEMLVASLGVQCMSWLTSPAATELEIRMMEWLRDLWGLPEAFSGVIQDSASSSTLIALLVAREKATQFEINQTGVAGHKLSAYCSSEAHTSIEKAIKIAGIGQQNLRKIPVDEHQSIRIDLLQKAIAEDIEQGFTPFFMVGALGTTGSTAVDDLAAMAKIAKARQIWFHIDAAYAGSALMLPEVRQLAAGYTEADSMVVNPHKWLLCNFDCSAFFIRDKESLLKTFTLGLIPEYLKSPNSTDQTNFMNWGVGLGRRFRALKLWFVMRWYGTNGLRDLITHHLDLSAELERWVREDPRFEVVAQRHFNLLCFRLKASDEINLELLRRINASGKVFMTHTKINHQLALRMVIGQTEVNQQHVLEAWQLVQSLAKYLV</sequence>
<dbReference type="SUPFAM" id="SSF53383">
    <property type="entry name" value="PLP-dependent transferases"/>
    <property type="match status" value="1"/>
</dbReference>
<dbReference type="InterPro" id="IPR021115">
    <property type="entry name" value="Pyridoxal-P_BS"/>
</dbReference>
<evidence type="ECO:0000256" key="3">
    <source>
        <dbReference type="ARBA" id="ARBA00022793"/>
    </source>
</evidence>
<comment type="similarity">
    <text evidence="2 6">Belongs to the group II decarboxylase family.</text>
</comment>
<keyword evidence="4 6" id="KW-0663">Pyridoxal phosphate</keyword>
<dbReference type="Pfam" id="PF00282">
    <property type="entry name" value="Pyridoxal_deC"/>
    <property type="match status" value="1"/>
</dbReference>
<dbReference type="InterPro" id="IPR002129">
    <property type="entry name" value="PyrdxlP-dep_de-COase"/>
</dbReference>
<dbReference type="Gene3D" id="1.20.1340.10">
    <property type="entry name" value="dopa decarboxylase, N-terminal domain"/>
    <property type="match status" value="1"/>
</dbReference>
<comment type="caution">
    <text evidence="7">The sequence shown here is derived from an EMBL/GenBank/DDBJ whole genome shotgun (WGS) entry which is preliminary data.</text>
</comment>
<evidence type="ECO:0000256" key="4">
    <source>
        <dbReference type="ARBA" id="ARBA00022898"/>
    </source>
</evidence>
<dbReference type="PRINTS" id="PR00800">
    <property type="entry name" value="YHDCRBOXLASE"/>
</dbReference>
<evidence type="ECO:0000313" key="7">
    <source>
        <dbReference type="EMBL" id="MFC7421345.1"/>
    </source>
</evidence>
<name>A0ABW2R0P6_9NEIS</name>
<comment type="cofactor">
    <cofactor evidence="1 6">
        <name>pyridoxal 5'-phosphate</name>
        <dbReference type="ChEBI" id="CHEBI:597326"/>
    </cofactor>
</comment>
<dbReference type="Gene3D" id="3.40.640.10">
    <property type="entry name" value="Type I PLP-dependent aspartate aminotransferase-like (Major domain)"/>
    <property type="match status" value="1"/>
</dbReference>
<accession>A0ABW2R0P6</accession>
<organism evidence="7 8">
    <name type="scientific">Iodobacter arcticus</name>
    <dbReference type="NCBI Taxonomy" id="590593"/>
    <lineage>
        <taxon>Bacteria</taxon>
        <taxon>Pseudomonadati</taxon>
        <taxon>Pseudomonadota</taxon>
        <taxon>Betaproteobacteria</taxon>
        <taxon>Neisseriales</taxon>
        <taxon>Chitinibacteraceae</taxon>
        <taxon>Iodobacter</taxon>
    </lineage>
</organism>
<dbReference type="PROSITE" id="PS00392">
    <property type="entry name" value="DDC_GAD_HDC_YDC"/>
    <property type="match status" value="1"/>
</dbReference>
<dbReference type="InterPro" id="IPR015421">
    <property type="entry name" value="PyrdxlP-dep_Trfase_major"/>
</dbReference>
<dbReference type="InterPro" id="IPR015424">
    <property type="entry name" value="PyrdxlP-dep_Trfase"/>
</dbReference>
<evidence type="ECO:0000256" key="5">
    <source>
        <dbReference type="ARBA" id="ARBA00023239"/>
    </source>
</evidence>
<dbReference type="EMBL" id="JBHTBQ010000033">
    <property type="protein sequence ID" value="MFC7421345.1"/>
    <property type="molecule type" value="Genomic_DNA"/>
</dbReference>
<dbReference type="Proteomes" id="UP001596473">
    <property type="component" value="Unassembled WGS sequence"/>
</dbReference>
<keyword evidence="5 6" id="KW-0456">Lyase</keyword>